<evidence type="ECO:0000256" key="3">
    <source>
        <dbReference type="ARBA" id="ARBA00011245"/>
    </source>
</evidence>
<dbReference type="RefSeq" id="WP_066923191.1">
    <property type="nucleotide sequence ID" value="NZ_CP011971.1"/>
</dbReference>
<dbReference type="Pfam" id="PF23493">
    <property type="entry name" value="CysS_C"/>
    <property type="match status" value="1"/>
</dbReference>
<dbReference type="Gene3D" id="1.20.120.640">
    <property type="entry name" value="Anticodon-binding domain of a subclass of class I aminoacyl-tRNA synthetases"/>
    <property type="match status" value="1"/>
</dbReference>
<evidence type="ECO:0000256" key="5">
    <source>
        <dbReference type="ARBA" id="ARBA00022598"/>
    </source>
</evidence>
<dbReference type="InterPro" id="IPR015273">
    <property type="entry name" value="Cys-tRNA-synt_Ia_DALR"/>
</dbReference>
<evidence type="ECO:0000256" key="13">
    <source>
        <dbReference type="SAM" id="MobiDB-lite"/>
    </source>
</evidence>
<dbReference type="Proteomes" id="UP000070250">
    <property type="component" value="Chromosome"/>
</dbReference>
<dbReference type="PANTHER" id="PTHR10890:SF3">
    <property type="entry name" value="CYSTEINE--TRNA LIGASE, CYTOPLASMIC"/>
    <property type="match status" value="1"/>
</dbReference>
<evidence type="ECO:0000313" key="15">
    <source>
        <dbReference type="EMBL" id="AMN47485.1"/>
    </source>
</evidence>
<comment type="cofactor">
    <cofactor evidence="12">
        <name>Zn(2+)</name>
        <dbReference type="ChEBI" id="CHEBI:29105"/>
    </cofactor>
    <text evidence="12">Binds 1 zinc ion per subunit.</text>
</comment>
<name>A0A127FD04_STEDE</name>
<dbReference type="SMART" id="SM00840">
    <property type="entry name" value="DALR_2"/>
    <property type="match status" value="1"/>
</dbReference>
<proteinExistence type="inferred from homology"/>
<feature type="binding site" evidence="12">
    <location>
        <position position="233"/>
    </location>
    <ligand>
        <name>Zn(2+)</name>
        <dbReference type="ChEBI" id="CHEBI:29105"/>
    </ligand>
</feature>
<evidence type="ECO:0000256" key="1">
    <source>
        <dbReference type="ARBA" id="ARBA00004496"/>
    </source>
</evidence>
<dbReference type="PATRIC" id="fig|465721.4.peg.2190"/>
<evidence type="ECO:0000259" key="14">
    <source>
        <dbReference type="SMART" id="SM00840"/>
    </source>
</evidence>
<dbReference type="EC" id="6.1.1.16" evidence="12"/>
<comment type="catalytic activity">
    <reaction evidence="12">
        <text>tRNA(Cys) + L-cysteine + ATP = L-cysteinyl-tRNA(Cys) + AMP + diphosphate</text>
        <dbReference type="Rhea" id="RHEA:17773"/>
        <dbReference type="Rhea" id="RHEA-COMP:9661"/>
        <dbReference type="Rhea" id="RHEA-COMP:9679"/>
        <dbReference type="ChEBI" id="CHEBI:30616"/>
        <dbReference type="ChEBI" id="CHEBI:33019"/>
        <dbReference type="ChEBI" id="CHEBI:35235"/>
        <dbReference type="ChEBI" id="CHEBI:78442"/>
        <dbReference type="ChEBI" id="CHEBI:78517"/>
        <dbReference type="ChEBI" id="CHEBI:456215"/>
        <dbReference type="EC" id="6.1.1.16"/>
    </reaction>
</comment>
<keyword evidence="4 12" id="KW-0963">Cytoplasm</keyword>
<dbReference type="InterPro" id="IPR024909">
    <property type="entry name" value="Cys-tRNA/MSH_ligase"/>
</dbReference>
<comment type="subunit">
    <text evidence="3 12">Monomer.</text>
</comment>
<reference evidence="15 16" key="1">
    <citation type="submission" date="2015-06" db="EMBL/GenBank/DDBJ databases">
        <title>A Comprehensive Approach to Explore the Metabolic and Phylogenetic Diversity of Bacterial Steroid Degradation in the Environment: Testosterone as an Example.</title>
        <authorList>
            <person name="Yang F.-C."/>
            <person name="Chen Y.-L."/>
            <person name="Yu C.-P."/>
            <person name="Tang S.-L."/>
            <person name="Wang P.-H."/>
            <person name="Ismail W."/>
            <person name="Wang C.-H."/>
            <person name="Yang C.-Y."/>
            <person name="Chiang Y.-R."/>
        </authorList>
    </citation>
    <scope>NUCLEOTIDE SEQUENCE [LARGE SCALE GENOMIC DNA]</scope>
    <source>
        <strain evidence="15 16">DSM 18526</strain>
    </source>
</reference>
<sequence length="538" mass="59563">MQIFNSYTGRKETFRPLEPGIVRMYVCGDTVYDFCHIGHARSKIAFDVVRRYLSYRGYKVIFVRNITDIDDKIIQRAAENGENVTALTARFIAAMHEDYDRLGILRPDHEPRATEHVPGIIEMIRRLIDKGYAYVASNGDVMYSVAAFEPYGRLSGRQLDDLRAGARVAVDEAKRDPLDFVLWKQAKPGEPAWDSPWGKGRPGWHIECSAMSLDLLGPRFDIHGGGMDLKFPHHENEIAQSCAATGEDFANFWMHNGFVNVDDEKMSKSLGNFFRIRDVLDSGYVRDPEVLRFFLLSSQYRGPVNYSLSQIEQADAAMVRLYTALRDVEPAPSHEPGEATRAFEAAMDDDFNTPEALAALQTLATRINRAKSAGETATAGALAAELKRLAGVLGVLQLPPEVFLHKSRSIPAKIPATAIPAKKIPGKADPEETGAEKTDPGKTDPVKGYQEKADGGKTVQAVASEGAPDVAIRETDDLTGARMVSPLGAEDIERSIEARRAARAARDFKASDRIRDELAQAGISLEDRPDGTTRWRRD</sequence>
<comment type="subcellular location">
    <subcellularLocation>
        <location evidence="1 12">Cytoplasm</location>
    </subcellularLocation>
</comment>
<dbReference type="EMBL" id="CP011971">
    <property type="protein sequence ID" value="AMN47485.1"/>
    <property type="molecule type" value="Genomic_DNA"/>
</dbReference>
<dbReference type="InterPro" id="IPR009080">
    <property type="entry name" value="tRNAsynth_Ia_anticodon-bd"/>
</dbReference>
<dbReference type="SUPFAM" id="SSF47323">
    <property type="entry name" value="Anticodon-binding domain of a subclass of class I aminoacyl-tRNA synthetases"/>
    <property type="match status" value="2"/>
</dbReference>
<keyword evidence="16" id="KW-1185">Reference proteome</keyword>
<dbReference type="HAMAP" id="MF_00041">
    <property type="entry name" value="Cys_tRNA_synth"/>
    <property type="match status" value="1"/>
</dbReference>
<dbReference type="CDD" id="cd00672">
    <property type="entry name" value="CysRS_core"/>
    <property type="match status" value="1"/>
</dbReference>
<dbReference type="GO" id="GO:0005524">
    <property type="term" value="F:ATP binding"/>
    <property type="evidence" value="ECO:0007669"/>
    <property type="project" value="UniProtKB-UniRule"/>
</dbReference>
<dbReference type="Gene3D" id="1.20.120.1910">
    <property type="entry name" value="Cysteine-tRNA ligase, C-terminal anti-codon recognition domain"/>
    <property type="match status" value="1"/>
</dbReference>
<dbReference type="Pfam" id="PF09190">
    <property type="entry name" value="DALR_2"/>
    <property type="match status" value="1"/>
</dbReference>
<dbReference type="GO" id="GO:0006423">
    <property type="term" value="P:cysteinyl-tRNA aminoacylation"/>
    <property type="evidence" value="ECO:0007669"/>
    <property type="project" value="UniProtKB-UniRule"/>
</dbReference>
<comment type="similarity">
    <text evidence="2 12">Belongs to the class-I aminoacyl-tRNA synthetase family.</text>
</comment>
<feature type="binding site" evidence="12">
    <location>
        <position position="208"/>
    </location>
    <ligand>
        <name>Zn(2+)</name>
        <dbReference type="ChEBI" id="CHEBI:29105"/>
    </ligand>
</feature>
<feature type="binding site" evidence="12">
    <location>
        <position position="27"/>
    </location>
    <ligand>
        <name>Zn(2+)</name>
        <dbReference type="ChEBI" id="CHEBI:29105"/>
    </ligand>
</feature>
<dbReference type="GO" id="GO:0005829">
    <property type="term" value="C:cytosol"/>
    <property type="evidence" value="ECO:0007669"/>
    <property type="project" value="TreeGrafter"/>
</dbReference>
<dbReference type="SUPFAM" id="SSF52374">
    <property type="entry name" value="Nucleotidylyl transferase"/>
    <property type="match status" value="1"/>
</dbReference>
<protein>
    <recommendedName>
        <fullName evidence="12">Cysteine--tRNA ligase</fullName>
        <ecNumber evidence="12">6.1.1.16</ecNumber>
    </recommendedName>
    <alternativeName>
        <fullName evidence="12">Cysteinyl-tRNA synthetase</fullName>
        <shortName evidence="12">CysRS</shortName>
    </alternativeName>
</protein>
<evidence type="ECO:0000256" key="11">
    <source>
        <dbReference type="ARBA" id="ARBA00023146"/>
    </source>
</evidence>
<keyword evidence="6 12" id="KW-0479">Metal-binding</keyword>
<evidence type="ECO:0000256" key="12">
    <source>
        <dbReference type="HAMAP-Rule" id="MF_00041"/>
    </source>
</evidence>
<evidence type="ECO:0000256" key="6">
    <source>
        <dbReference type="ARBA" id="ARBA00022723"/>
    </source>
</evidence>
<dbReference type="PANTHER" id="PTHR10890">
    <property type="entry name" value="CYSTEINYL-TRNA SYNTHETASE"/>
    <property type="match status" value="1"/>
</dbReference>
<dbReference type="PRINTS" id="PR00983">
    <property type="entry name" value="TRNASYNTHCYS"/>
</dbReference>
<keyword evidence="7 12" id="KW-0547">Nucleotide-binding</keyword>
<dbReference type="GO" id="GO:0008270">
    <property type="term" value="F:zinc ion binding"/>
    <property type="evidence" value="ECO:0007669"/>
    <property type="project" value="UniProtKB-UniRule"/>
</dbReference>
<feature type="region of interest" description="Disordered" evidence="13">
    <location>
        <begin position="423"/>
        <end position="470"/>
    </location>
</feature>
<dbReference type="Pfam" id="PF01406">
    <property type="entry name" value="tRNA-synt_1e"/>
    <property type="match status" value="1"/>
</dbReference>
<evidence type="ECO:0000256" key="9">
    <source>
        <dbReference type="ARBA" id="ARBA00022840"/>
    </source>
</evidence>
<dbReference type="STRING" id="465721.ACG33_10320"/>
<evidence type="ECO:0000256" key="4">
    <source>
        <dbReference type="ARBA" id="ARBA00022490"/>
    </source>
</evidence>
<dbReference type="InterPro" id="IPR056411">
    <property type="entry name" value="CysS_C"/>
</dbReference>
<accession>A0A127FD04</accession>
<evidence type="ECO:0000256" key="2">
    <source>
        <dbReference type="ARBA" id="ARBA00005594"/>
    </source>
</evidence>
<evidence type="ECO:0000256" key="10">
    <source>
        <dbReference type="ARBA" id="ARBA00022917"/>
    </source>
</evidence>
<keyword evidence="11 12" id="KW-0030">Aminoacyl-tRNA synthetase</keyword>
<dbReference type="InterPro" id="IPR014729">
    <property type="entry name" value="Rossmann-like_a/b/a_fold"/>
</dbReference>
<feature type="compositionally biased region" description="Basic and acidic residues" evidence="13">
    <location>
        <begin position="426"/>
        <end position="455"/>
    </location>
</feature>
<dbReference type="InterPro" id="IPR032678">
    <property type="entry name" value="tRNA-synt_1_cat_dom"/>
</dbReference>
<evidence type="ECO:0000313" key="16">
    <source>
        <dbReference type="Proteomes" id="UP000070250"/>
    </source>
</evidence>
<keyword evidence="10 12" id="KW-0648">Protein biosynthesis</keyword>
<dbReference type="GO" id="GO:0004817">
    <property type="term" value="F:cysteine-tRNA ligase activity"/>
    <property type="evidence" value="ECO:0007669"/>
    <property type="project" value="UniProtKB-UniRule"/>
</dbReference>
<keyword evidence="8 12" id="KW-0862">Zinc</keyword>
<dbReference type="InterPro" id="IPR015803">
    <property type="entry name" value="Cys-tRNA-ligase"/>
</dbReference>
<feature type="domain" description="Cysteinyl-tRNA synthetase class Ia DALR" evidence="14">
    <location>
        <begin position="342"/>
        <end position="404"/>
    </location>
</feature>
<dbReference type="NCBIfam" id="TIGR00435">
    <property type="entry name" value="cysS"/>
    <property type="match status" value="1"/>
</dbReference>
<keyword evidence="9 12" id="KW-0067">ATP-binding</keyword>
<feature type="binding site" evidence="12">
    <location>
        <position position="237"/>
    </location>
    <ligand>
        <name>Zn(2+)</name>
        <dbReference type="ChEBI" id="CHEBI:29105"/>
    </ligand>
</feature>
<dbReference type="Gene3D" id="3.40.50.620">
    <property type="entry name" value="HUPs"/>
    <property type="match status" value="1"/>
</dbReference>
<dbReference type="FunFam" id="3.40.50.620:FF:000009">
    <property type="entry name" value="Cysteine--tRNA ligase"/>
    <property type="match status" value="1"/>
</dbReference>
<feature type="short sequence motif" description="'KMSKS' region" evidence="12">
    <location>
        <begin position="265"/>
        <end position="269"/>
    </location>
</feature>
<evidence type="ECO:0000256" key="8">
    <source>
        <dbReference type="ARBA" id="ARBA00022833"/>
    </source>
</evidence>
<evidence type="ECO:0000256" key="7">
    <source>
        <dbReference type="ARBA" id="ARBA00022741"/>
    </source>
</evidence>
<dbReference type="KEGG" id="sdf:ACG33_10320"/>
<keyword evidence="5 12" id="KW-0436">Ligase</keyword>
<gene>
    <name evidence="12" type="primary">cysS</name>
    <name evidence="15" type="ORF">ACG33_10320</name>
</gene>
<feature type="short sequence motif" description="'HIGH' region" evidence="12">
    <location>
        <begin position="29"/>
        <end position="39"/>
    </location>
</feature>
<feature type="binding site" evidence="12">
    <location>
        <position position="268"/>
    </location>
    <ligand>
        <name>ATP</name>
        <dbReference type="ChEBI" id="CHEBI:30616"/>
    </ligand>
</feature>
<organism evidence="15 16">
    <name type="scientific">Steroidobacter denitrificans</name>
    <dbReference type="NCBI Taxonomy" id="465721"/>
    <lineage>
        <taxon>Bacteria</taxon>
        <taxon>Pseudomonadati</taxon>
        <taxon>Pseudomonadota</taxon>
        <taxon>Gammaproteobacteria</taxon>
        <taxon>Steroidobacterales</taxon>
        <taxon>Steroidobacteraceae</taxon>
        <taxon>Steroidobacter</taxon>
    </lineage>
</organism>
<dbReference type="AlphaFoldDB" id="A0A127FD04"/>